<dbReference type="EMBL" id="BAABME010004861">
    <property type="protein sequence ID" value="GAA0163822.1"/>
    <property type="molecule type" value="Genomic_DNA"/>
</dbReference>
<proteinExistence type="predicted"/>
<dbReference type="CDD" id="cd09272">
    <property type="entry name" value="RNase_HI_RT_Ty1"/>
    <property type="match status" value="1"/>
</dbReference>
<dbReference type="Proteomes" id="UP001454036">
    <property type="component" value="Unassembled WGS sequence"/>
</dbReference>
<gene>
    <name evidence="1" type="ORF">LIER_19598</name>
</gene>
<comment type="caution">
    <text evidence="1">The sequence shown here is derived from an EMBL/GenBank/DDBJ whole genome shotgun (WGS) entry which is preliminary data.</text>
</comment>
<evidence type="ECO:0008006" key="3">
    <source>
        <dbReference type="Google" id="ProtNLM"/>
    </source>
</evidence>
<sequence>MKDMGEKFYVIGIKIHKDRSRGILGLSQEAYIKKVLERFGMKDCSPSVAPIMKGDRFSLDQCPRNDIERERMKNVPYASAVGSSMLRYQSNREFNHWKATKKVLRYLQGSKDYMLMYRLTDSLQVVGYSDSDFGGCNDSRKSTSGYVFMLANGFISWRSTKQTLTTTSTMEAEFVSYFEASLHGVWLKSFNNGG</sequence>
<organism evidence="1 2">
    <name type="scientific">Lithospermum erythrorhizon</name>
    <name type="common">Purple gromwell</name>
    <name type="synonym">Lithospermum officinale var. erythrorhizon</name>
    <dbReference type="NCBI Taxonomy" id="34254"/>
    <lineage>
        <taxon>Eukaryota</taxon>
        <taxon>Viridiplantae</taxon>
        <taxon>Streptophyta</taxon>
        <taxon>Embryophyta</taxon>
        <taxon>Tracheophyta</taxon>
        <taxon>Spermatophyta</taxon>
        <taxon>Magnoliopsida</taxon>
        <taxon>eudicotyledons</taxon>
        <taxon>Gunneridae</taxon>
        <taxon>Pentapetalae</taxon>
        <taxon>asterids</taxon>
        <taxon>lamiids</taxon>
        <taxon>Boraginales</taxon>
        <taxon>Boraginaceae</taxon>
        <taxon>Boraginoideae</taxon>
        <taxon>Lithospermeae</taxon>
        <taxon>Lithospermum</taxon>
    </lineage>
</organism>
<dbReference type="AlphaFoldDB" id="A0AAV3QIB7"/>
<dbReference type="PANTHER" id="PTHR11439:SF467">
    <property type="entry name" value="INTEGRASE CATALYTIC DOMAIN-CONTAINING PROTEIN"/>
    <property type="match status" value="1"/>
</dbReference>
<reference evidence="1 2" key="1">
    <citation type="submission" date="2024-01" db="EMBL/GenBank/DDBJ databases">
        <title>The complete chloroplast genome sequence of Lithospermum erythrorhizon: insights into the phylogenetic relationship among Boraginaceae species and the maternal lineages of purple gromwells.</title>
        <authorList>
            <person name="Okada T."/>
            <person name="Watanabe K."/>
        </authorList>
    </citation>
    <scope>NUCLEOTIDE SEQUENCE [LARGE SCALE GENOMIC DNA]</scope>
</reference>
<protein>
    <recommendedName>
        <fullName evidence="3">Reverse transcriptase Ty1/copia-type domain-containing protein</fullName>
    </recommendedName>
</protein>
<evidence type="ECO:0000313" key="2">
    <source>
        <dbReference type="Proteomes" id="UP001454036"/>
    </source>
</evidence>
<keyword evidence="2" id="KW-1185">Reference proteome</keyword>
<name>A0AAV3QIB7_LITER</name>
<dbReference type="PANTHER" id="PTHR11439">
    <property type="entry name" value="GAG-POL-RELATED RETROTRANSPOSON"/>
    <property type="match status" value="1"/>
</dbReference>
<evidence type="ECO:0000313" key="1">
    <source>
        <dbReference type="EMBL" id="GAA0163822.1"/>
    </source>
</evidence>
<accession>A0AAV3QIB7</accession>